<comment type="caution">
    <text evidence="1">The sequence shown here is derived from an EMBL/GenBank/DDBJ whole genome shotgun (WGS) entry which is preliminary data.</text>
</comment>
<evidence type="ECO:0000313" key="2">
    <source>
        <dbReference type="Proteomes" id="UP000004099"/>
    </source>
</evidence>
<organism evidence="1 2">
    <name type="scientific">Ligilactobacillus ruminis ATCC 25644</name>
    <dbReference type="NCBI Taxonomy" id="525362"/>
    <lineage>
        <taxon>Bacteria</taxon>
        <taxon>Bacillati</taxon>
        <taxon>Bacillota</taxon>
        <taxon>Bacilli</taxon>
        <taxon>Lactobacillales</taxon>
        <taxon>Lactobacillaceae</taxon>
        <taxon>Ligilactobacillus</taxon>
    </lineage>
</organism>
<gene>
    <name evidence="1" type="ORF">HMPREF0542_10032</name>
</gene>
<dbReference type="Proteomes" id="UP000004099">
    <property type="component" value="Unassembled WGS sequence"/>
</dbReference>
<dbReference type="HOGENOM" id="CLU_3044784_0_0_9"/>
<evidence type="ECO:0000313" key="1">
    <source>
        <dbReference type="EMBL" id="EFZ35848.1"/>
    </source>
</evidence>
<reference evidence="1 2" key="1">
    <citation type="submission" date="2011-01" db="EMBL/GenBank/DDBJ databases">
        <authorList>
            <person name="Muzny D."/>
            <person name="Qin X."/>
            <person name="Buhay C."/>
            <person name="Dugan-Rocha S."/>
            <person name="Ding Y."/>
            <person name="Chen G."/>
            <person name="Hawes A."/>
            <person name="Holder M."/>
            <person name="Jhangiani S."/>
            <person name="Johnson A."/>
            <person name="Khan Z."/>
            <person name="Li Z."/>
            <person name="Liu W."/>
            <person name="Liu X."/>
            <person name="Perez L."/>
            <person name="Shen H."/>
            <person name="Wang Q."/>
            <person name="Watt J."/>
            <person name="Xi L."/>
            <person name="Xin Y."/>
            <person name="Zhou J."/>
            <person name="Deng J."/>
            <person name="Jiang H."/>
            <person name="Liu Y."/>
            <person name="Qu J."/>
            <person name="Song X.-Z."/>
            <person name="Zhang L."/>
            <person name="Villasana D."/>
            <person name="Johnson A."/>
            <person name="Liu J."/>
            <person name="Liyanage D."/>
            <person name="Lorensuhewa L."/>
            <person name="Robinson T."/>
            <person name="Song A."/>
            <person name="Song B.-B."/>
            <person name="Dinh H."/>
            <person name="Thornton R."/>
            <person name="Coyle M."/>
            <person name="Francisco L."/>
            <person name="Jackson L."/>
            <person name="Javaid M."/>
            <person name="Korchina V."/>
            <person name="Kovar C."/>
            <person name="Mata R."/>
            <person name="Mathew T."/>
            <person name="Ngo R."/>
            <person name="Nguyen L."/>
            <person name="Nguyen N."/>
            <person name="Okwuonu G."/>
            <person name="Ongeri F."/>
            <person name="Pham C."/>
            <person name="Simmons D."/>
            <person name="Wilczek-Boney K."/>
            <person name="Hale W."/>
            <person name="Jakkamsetti A."/>
            <person name="Pham P."/>
            <person name="Ruth R."/>
            <person name="San Lucas F."/>
            <person name="Warren J."/>
            <person name="Zhang J."/>
            <person name="Zhao Z."/>
            <person name="Zhou C."/>
            <person name="Zhu D."/>
            <person name="Lee S."/>
            <person name="Bess C."/>
            <person name="Blankenburg K."/>
            <person name="Forbes L."/>
            <person name="Fu Q."/>
            <person name="Gubbala S."/>
            <person name="Hirani K."/>
            <person name="Jayaseelan J.C."/>
            <person name="Lara F."/>
            <person name="Munidasa M."/>
            <person name="Palculict T."/>
            <person name="Patil S."/>
            <person name="Pu L.-L."/>
            <person name="Saada N."/>
            <person name="Tang L."/>
            <person name="Weissenberger G."/>
            <person name="Zhu Y."/>
            <person name="Hemphill L."/>
            <person name="Shang Y."/>
            <person name="Youmans B."/>
            <person name="Ayvaz T."/>
            <person name="Ross M."/>
            <person name="Santibanez J."/>
            <person name="Aqrawi P."/>
            <person name="Gross S."/>
            <person name="Joshi V."/>
            <person name="Fowler G."/>
            <person name="Nazareth L."/>
            <person name="Reid J."/>
            <person name="Worley K."/>
            <person name="Petrosino J."/>
            <person name="Highlander S."/>
            <person name="Gibbs R."/>
        </authorList>
    </citation>
    <scope>NUCLEOTIDE SEQUENCE [LARGE SCALE GENOMIC DNA]</scope>
    <source>
        <strain evidence="1 2">ATCC 25644</strain>
    </source>
</reference>
<dbReference type="AlphaFoldDB" id="E7FMA5"/>
<dbReference type="PATRIC" id="fig|525362.12.peg.1795"/>
<accession>E7FMA5</accession>
<dbReference type="EMBL" id="ACGS02000004">
    <property type="protein sequence ID" value="EFZ35848.1"/>
    <property type="molecule type" value="Genomic_DNA"/>
</dbReference>
<name>E7FMA5_9LACO</name>
<sequence length="54" mass="5972">MSVNGGAFAKCSACSISASRRDYGQRIIFGRCHVWKTFIKNSVPAYPNSRTLCD</sequence>
<proteinExistence type="predicted"/>
<protein>
    <submittedName>
        <fullName evidence="1">Uncharacterized protein</fullName>
    </submittedName>
</protein>